<keyword evidence="2" id="KW-0732">Signal</keyword>
<dbReference type="EnsemblPlants" id="OBART03G36910.1">
    <property type="protein sequence ID" value="OBART03G36910.1"/>
    <property type="gene ID" value="OBART03G36910"/>
</dbReference>
<accession>A0A0D3FQ05</accession>
<dbReference type="eggNOG" id="ENOG502R3FW">
    <property type="taxonomic scope" value="Eukaryota"/>
</dbReference>
<keyword evidence="1" id="KW-0479">Metal-binding</keyword>
<feature type="chain" id="PRO_5002262035" description="Phytocyanin domain-containing protein" evidence="2">
    <location>
        <begin position="23"/>
        <end position="135"/>
    </location>
</feature>
<dbReference type="GO" id="GO:0009055">
    <property type="term" value="F:electron transfer activity"/>
    <property type="evidence" value="ECO:0007669"/>
    <property type="project" value="InterPro"/>
</dbReference>
<dbReference type="HOGENOM" id="CLU_058719_4_4_1"/>
<dbReference type="CDD" id="cd04216">
    <property type="entry name" value="Phytocyanin"/>
    <property type="match status" value="1"/>
</dbReference>
<evidence type="ECO:0000259" key="3">
    <source>
        <dbReference type="PROSITE" id="PS51485"/>
    </source>
</evidence>
<keyword evidence="5" id="KW-1185">Reference proteome</keyword>
<dbReference type="Gramene" id="OBART03G36910.1">
    <property type="protein sequence ID" value="OBART03G36910.1"/>
    <property type="gene ID" value="OBART03G36910"/>
</dbReference>
<dbReference type="SUPFAM" id="SSF49503">
    <property type="entry name" value="Cupredoxins"/>
    <property type="match status" value="1"/>
</dbReference>
<name>A0A0D3FQ05_9ORYZ</name>
<dbReference type="FunFam" id="2.60.40.420:FF:000089">
    <property type="entry name" value="Cupredoxin superfamily protein"/>
    <property type="match status" value="1"/>
</dbReference>
<dbReference type="InterPro" id="IPR039391">
    <property type="entry name" value="Phytocyanin-like"/>
</dbReference>
<dbReference type="GO" id="GO:0046872">
    <property type="term" value="F:metal ion binding"/>
    <property type="evidence" value="ECO:0007669"/>
    <property type="project" value="UniProtKB-KW"/>
</dbReference>
<feature type="signal peptide" evidence="2">
    <location>
        <begin position="1"/>
        <end position="22"/>
    </location>
</feature>
<dbReference type="GO" id="GO:0005886">
    <property type="term" value="C:plasma membrane"/>
    <property type="evidence" value="ECO:0007669"/>
    <property type="project" value="TreeGrafter"/>
</dbReference>
<evidence type="ECO:0000256" key="1">
    <source>
        <dbReference type="ARBA" id="ARBA00022723"/>
    </source>
</evidence>
<dbReference type="InterPro" id="IPR003245">
    <property type="entry name" value="Phytocyanin_dom"/>
</dbReference>
<dbReference type="Proteomes" id="UP000026960">
    <property type="component" value="Chromosome 3"/>
</dbReference>
<dbReference type="InterPro" id="IPR033138">
    <property type="entry name" value="Cu_oxidase_CS"/>
</dbReference>
<organism evidence="4">
    <name type="scientific">Oryza barthii</name>
    <dbReference type="NCBI Taxonomy" id="65489"/>
    <lineage>
        <taxon>Eukaryota</taxon>
        <taxon>Viridiplantae</taxon>
        <taxon>Streptophyta</taxon>
        <taxon>Embryophyta</taxon>
        <taxon>Tracheophyta</taxon>
        <taxon>Spermatophyta</taxon>
        <taxon>Magnoliopsida</taxon>
        <taxon>Liliopsida</taxon>
        <taxon>Poales</taxon>
        <taxon>Poaceae</taxon>
        <taxon>BOP clade</taxon>
        <taxon>Oryzoideae</taxon>
        <taxon>Oryzeae</taxon>
        <taxon>Oryzinae</taxon>
        <taxon>Oryza</taxon>
    </lineage>
</organism>
<evidence type="ECO:0000313" key="5">
    <source>
        <dbReference type="Proteomes" id="UP000026960"/>
    </source>
</evidence>
<dbReference type="PROSITE" id="PS51485">
    <property type="entry name" value="PHYTOCYANIN"/>
    <property type="match status" value="1"/>
</dbReference>
<dbReference type="Gene3D" id="2.60.40.420">
    <property type="entry name" value="Cupredoxins - blue copper proteins"/>
    <property type="match status" value="1"/>
</dbReference>
<reference evidence="4" key="1">
    <citation type="journal article" date="2009" name="Rice">
        <title>De Novo Next Generation Sequencing of Plant Genomes.</title>
        <authorList>
            <person name="Rounsley S."/>
            <person name="Marri P.R."/>
            <person name="Yu Y."/>
            <person name="He R."/>
            <person name="Sisneros N."/>
            <person name="Goicoechea J.L."/>
            <person name="Lee S.J."/>
            <person name="Angelova A."/>
            <person name="Kudrna D."/>
            <person name="Luo M."/>
            <person name="Affourtit J."/>
            <person name="Desany B."/>
            <person name="Knight J."/>
            <person name="Niazi F."/>
            <person name="Egholm M."/>
            <person name="Wing R.A."/>
        </authorList>
    </citation>
    <scope>NUCLEOTIDE SEQUENCE [LARGE SCALE GENOMIC DNA]</scope>
    <source>
        <strain evidence="4">cv. IRGC 105608</strain>
    </source>
</reference>
<dbReference type="STRING" id="65489.A0A0D3FQ05"/>
<evidence type="ECO:0000313" key="4">
    <source>
        <dbReference type="EnsemblPlants" id="OBART03G36910.1"/>
    </source>
</evidence>
<feature type="domain" description="Phytocyanin" evidence="3">
    <location>
        <begin position="33"/>
        <end position="135"/>
    </location>
</feature>
<protein>
    <recommendedName>
        <fullName evidence="3">Phytocyanin domain-containing protein</fullName>
    </recommendedName>
</protein>
<evidence type="ECO:0000256" key="2">
    <source>
        <dbReference type="SAM" id="SignalP"/>
    </source>
</evidence>
<sequence length="135" mass="14074">MASRRITLELAAVVVVVAAAVAGSLPATTASATAYRVGDDSGWDNGVDYDAWAHGKRFKVGDTLDVEFLYAEGAHNVVVVEDEGSFEACVAPANAPTLSSGDDTVALNQAGRWLFICSFDGHCQSGMKLAVAVTH</sequence>
<reference evidence="4" key="2">
    <citation type="submission" date="2015-03" db="UniProtKB">
        <authorList>
            <consortium name="EnsemblPlants"/>
        </authorList>
    </citation>
    <scope>IDENTIFICATION</scope>
</reference>
<dbReference type="PANTHER" id="PTHR33021:SF346">
    <property type="entry name" value="OS03G0791300 PROTEIN"/>
    <property type="match status" value="1"/>
</dbReference>
<dbReference type="Pfam" id="PF02298">
    <property type="entry name" value="Cu_bind_like"/>
    <property type="match status" value="1"/>
</dbReference>
<dbReference type="InterPro" id="IPR006311">
    <property type="entry name" value="TAT_signal"/>
</dbReference>
<proteinExistence type="predicted"/>
<dbReference type="InterPro" id="IPR008972">
    <property type="entry name" value="Cupredoxin"/>
</dbReference>
<dbReference type="PROSITE" id="PS51318">
    <property type="entry name" value="TAT"/>
    <property type="match status" value="1"/>
</dbReference>
<dbReference type="AlphaFoldDB" id="A0A0D3FQ05"/>
<dbReference type="PaxDb" id="65489-OBART03G36910.1"/>
<dbReference type="PANTHER" id="PTHR33021">
    <property type="entry name" value="BLUE COPPER PROTEIN"/>
    <property type="match status" value="1"/>
</dbReference>
<dbReference type="PROSITE" id="PS00079">
    <property type="entry name" value="MULTICOPPER_OXIDASE1"/>
    <property type="match status" value="1"/>
</dbReference>